<dbReference type="EMBL" id="KZ678142">
    <property type="protein sequence ID" value="PSN61934.1"/>
    <property type="molecule type" value="Genomic_DNA"/>
</dbReference>
<name>A0A2T2N931_CORCC</name>
<accession>A0A2T2N931</accession>
<organism evidence="1 2">
    <name type="scientific">Corynespora cassiicola Philippines</name>
    <dbReference type="NCBI Taxonomy" id="1448308"/>
    <lineage>
        <taxon>Eukaryota</taxon>
        <taxon>Fungi</taxon>
        <taxon>Dikarya</taxon>
        <taxon>Ascomycota</taxon>
        <taxon>Pezizomycotina</taxon>
        <taxon>Dothideomycetes</taxon>
        <taxon>Pleosporomycetidae</taxon>
        <taxon>Pleosporales</taxon>
        <taxon>Corynesporascaceae</taxon>
        <taxon>Corynespora</taxon>
    </lineage>
</organism>
<feature type="non-terminal residue" evidence="1">
    <location>
        <position position="1"/>
    </location>
</feature>
<evidence type="ECO:0000313" key="1">
    <source>
        <dbReference type="EMBL" id="PSN61934.1"/>
    </source>
</evidence>
<dbReference type="AlphaFoldDB" id="A0A2T2N931"/>
<protein>
    <submittedName>
        <fullName evidence="1">Uncharacterized protein</fullName>
    </submittedName>
</protein>
<sequence>CRNASCLRGDNMAWSPKMEESCRVLMESSEMSGDTLLITIARISKVAADAAEVIRRASEDADYAKAAMLQIKLLWTSYEQLKSSLPSELLSHNVVSSHLHSAEVLIYEIALYVPLASAFNQTMDMKRIEYFTTCLHAAKACMENFLRLDIVIADMVTMLTFSHSMQVAHRLCLIECTGWDRAAAKATADPIYYLRSAVALSEQANMMIKAKTGEDSLFLKAASAMSQAIPMWDAPLEKVAGTEPTAGEAIDSSLLDLADDFWLPDIFTQYWSNPI</sequence>
<reference evidence="1 2" key="1">
    <citation type="journal article" date="2018" name="Front. Microbiol.">
        <title>Genome-Wide Analysis of Corynespora cassiicola Leaf Fall Disease Putative Effectors.</title>
        <authorList>
            <person name="Lopez D."/>
            <person name="Ribeiro S."/>
            <person name="Label P."/>
            <person name="Fumanal B."/>
            <person name="Venisse J.S."/>
            <person name="Kohler A."/>
            <person name="de Oliveira R.R."/>
            <person name="Labutti K."/>
            <person name="Lipzen A."/>
            <person name="Lail K."/>
            <person name="Bauer D."/>
            <person name="Ohm R.A."/>
            <person name="Barry K.W."/>
            <person name="Spatafora J."/>
            <person name="Grigoriev I.V."/>
            <person name="Martin F.M."/>
            <person name="Pujade-Renaud V."/>
        </authorList>
    </citation>
    <scope>NUCLEOTIDE SEQUENCE [LARGE SCALE GENOMIC DNA]</scope>
    <source>
        <strain evidence="1 2">Philippines</strain>
    </source>
</reference>
<proteinExistence type="predicted"/>
<keyword evidence="2" id="KW-1185">Reference proteome</keyword>
<evidence type="ECO:0000313" key="2">
    <source>
        <dbReference type="Proteomes" id="UP000240883"/>
    </source>
</evidence>
<dbReference type="Proteomes" id="UP000240883">
    <property type="component" value="Unassembled WGS sequence"/>
</dbReference>
<dbReference type="OrthoDB" id="1600564at2759"/>
<gene>
    <name evidence="1" type="ORF">BS50DRAFT_503493</name>
</gene>